<organism evidence="2 3">
    <name type="scientific">Marinobacterium alkalitolerans</name>
    <dbReference type="NCBI Taxonomy" id="1542925"/>
    <lineage>
        <taxon>Bacteria</taxon>
        <taxon>Pseudomonadati</taxon>
        <taxon>Pseudomonadota</taxon>
        <taxon>Gammaproteobacteria</taxon>
        <taxon>Oceanospirillales</taxon>
        <taxon>Oceanospirillaceae</taxon>
        <taxon>Marinobacterium</taxon>
    </lineage>
</organism>
<dbReference type="Proteomes" id="UP000810171">
    <property type="component" value="Unassembled WGS sequence"/>
</dbReference>
<dbReference type="Pfam" id="PF17194">
    <property type="entry name" value="AbiEi_3_N"/>
    <property type="match status" value="1"/>
</dbReference>
<evidence type="ECO:0000313" key="2">
    <source>
        <dbReference type="EMBL" id="MBP0049852.1"/>
    </source>
</evidence>
<comment type="caution">
    <text evidence="2">The sequence shown here is derived from an EMBL/GenBank/DDBJ whole genome shotgun (WGS) entry which is preliminary data.</text>
</comment>
<sequence length="277" mass="31464">MNVRNGNKLNRLERELPEGLLVDAGWLEARGYSRSLRSQYVRSGWLEQPVRGVFRRPRGVLGWEQVVISMQTLLGLPVSVGGRSALELQGYAHYLSHSISSIHLYSDGKLPGWVAKLPMDVKFIVHNRARFLPPVEMAEGPSLESGAVSAPEASLPGALRIERWGQWKWPMMMSSPERAILELLDELPTDESFHNADMIMEGLAGLSPRRLQRLLEQCRSVKVKRLFFFFADRHRHKWLDRIEKSKINLGSGKRMLVKGGKLDPVYQVTVPEELDGF</sequence>
<accession>A0ABS3ZDR7</accession>
<dbReference type="RefSeq" id="WP_209288537.1">
    <property type="nucleotide sequence ID" value="NZ_JACVEW010000026.1"/>
</dbReference>
<gene>
    <name evidence="2" type="ORF">H9C73_14055</name>
</gene>
<dbReference type="InterPro" id="IPR033455">
    <property type="entry name" value="AbiEi_3_N"/>
</dbReference>
<proteinExistence type="predicted"/>
<reference evidence="2 3" key="1">
    <citation type="submission" date="2020-09" db="EMBL/GenBank/DDBJ databases">
        <authorList>
            <person name="Tanuku N.R.S."/>
        </authorList>
    </citation>
    <scope>NUCLEOTIDE SEQUENCE [LARGE SCALE GENOMIC DNA]</scope>
    <source>
        <strain evidence="2 3">AK62</strain>
    </source>
</reference>
<dbReference type="Pfam" id="PF11459">
    <property type="entry name" value="AbiEi_3"/>
    <property type="match status" value="1"/>
</dbReference>
<evidence type="ECO:0000313" key="3">
    <source>
        <dbReference type="Proteomes" id="UP000810171"/>
    </source>
</evidence>
<evidence type="ECO:0000259" key="1">
    <source>
        <dbReference type="Pfam" id="PF17194"/>
    </source>
</evidence>
<protein>
    <submittedName>
        <fullName evidence="2">Type IV toxin-antitoxin system AbiEi family antitoxin</fullName>
    </submittedName>
</protein>
<feature type="domain" description="Transcriptional regulator AbiEi antitoxin N-terminal" evidence="1">
    <location>
        <begin position="7"/>
        <end position="96"/>
    </location>
</feature>
<name>A0ABS3ZDR7_9GAMM</name>
<dbReference type="InterPro" id="IPR021561">
    <property type="entry name" value="AbiEi_3"/>
</dbReference>
<dbReference type="EMBL" id="JACVEW010000026">
    <property type="protein sequence ID" value="MBP0049852.1"/>
    <property type="molecule type" value="Genomic_DNA"/>
</dbReference>
<keyword evidence="3" id="KW-1185">Reference proteome</keyword>